<dbReference type="Proteomes" id="UP001163603">
    <property type="component" value="Chromosome 7"/>
</dbReference>
<keyword evidence="2" id="KW-1185">Reference proteome</keyword>
<protein>
    <submittedName>
        <fullName evidence="1">Uncharacterized protein</fullName>
    </submittedName>
</protein>
<accession>A0ACC0YEZ3</accession>
<evidence type="ECO:0000313" key="2">
    <source>
        <dbReference type="Proteomes" id="UP001163603"/>
    </source>
</evidence>
<dbReference type="EMBL" id="CM047742">
    <property type="protein sequence ID" value="KAJ0035488.1"/>
    <property type="molecule type" value="Genomic_DNA"/>
</dbReference>
<name>A0ACC0YEZ3_9ROSI</name>
<gene>
    <name evidence="1" type="ORF">Pint_26073</name>
</gene>
<evidence type="ECO:0000313" key="1">
    <source>
        <dbReference type="EMBL" id="KAJ0035488.1"/>
    </source>
</evidence>
<sequence length="361" mass="40979">MTSSFYLFLSRVICDESVSKTRQERREERKQSLKGGGLDPYTKLNTSVPSQDEVSTRFPAIGSRFTDGGLLVNRDGYRIVYQKESGAPLPIKPFDNQLKLEDIERIRLVGERNGSMVHLAQHKYTGQFLAVKVVKVKLEVSTWKQIAQMLKMIQSSYCPYVGVFYQLFYNESAISIILEYMDGGSLANFLKKVKSIPEVYLAAIVKQVLKGLLFLHHEKHIIHRNLKPPNLLINHRGEVKISDFSLSATVAYTAGQANTFVGTYNYMSPERISGGNYGHKSDIWSLGIVMLECAIGQFPYSPPEQGEGWSSFYEVLEAIVDQPPPCAPRDKFSYFAYLFLLACKKNLVTDSQHRNFWHIPL</sequence>
<reference evidence="2" key="1">
    <citation type="journal article" date="2023" name="G3 (Bethesda)">
        <title>Genome assembly and association tests identify interacting loci associated with vigor, precocity, and sex in interspecific pistachio rootstocks.</title>
        <authorList>
            <person name="Palmer W."/>
            <person name="Jacygrad E."/>
            <person name="Sagayaradj S."/>
            <person name="Cavanaugh K."/>
            <person name="Han R."/>
            <person name="Bertier L."/>
            <person name="Beede B."/>
            <person name="Kafkas S."/>
            <person name="Golino D."/>
            <person name="Preece J."/>
            <person name="Michelmore R."/>
        </authorList>
    </citation>
    <scope>NUCLEOTIDE SEQUENCE [LARGE SCALE GENOMIC DNA]</scope>
</reference>
<comment type="caution">
    <text evidence="1">The sequence shown here is derived from an EMBL/GenBank/DDBJ whole genome shotgun (WGS) entry which is preliminary data.</text>
</comment>
<organism evidence="1 2">
    <name type="scientific">Pistacia integerrima</name>
    <dbReference type="NCBI Taxonomy" id="434235"/>
    <lineage>
        <taxon>Eukaryota</taxon>
        <taxon>Viridiplantae</taxon>
        <taxon>Streptophyta</taxon>
        <taxon>Embryophyta</taxon>
        <taxon>Tracheophyta</taxon>
        <taxon>Spermatophyta</taxon>
        <taxon>Magnoliopsida</taxon>
        <taxon>eudicotyledons</taxon>
        <taxon>Gunneridae</taxon>
        <taxon>Pentapetalae</taxon>
        <taxon>rosids</taxon>
        <taxon>malvids</taxon>
        <taxon>Sapindales</taxon>
        <taxon>Anacardiaceae</taxon>
        <taxon>Pistacia</taxon>
    </lineage>
</organism>
<proteinExistence type="predicted"/>